<gene>
    <name evidence="8" type="ORF">SAMN06297229_0195</name>
</gene>
<keyword evidence="3 6" id="KW-0812">Transmembrane</keyword>
<dbReference type="AlphaFoldDB" id="A0A1Y6EFN1"/>
<name>A0A1Y6EFN1_9GAMM</name>
<evidence type="ECO:0000313" key="9">
    <source>
        <dbReference type="Proteomes" id="UP000194450"/>
    </source>
</evidence>
<evidence type="ECO:0000259" key="7">
    <source>
        <dbReference type="Pfam" id="PF01292"/>
    </source>
</evidence>
<keyword evidence="2" id="KW-1003">Cell membrane</keyword>
<evidence type="ECO:0000313" key="8">
    <source>
        <dbReference type="EMBL" id="SMQ58963.1"/>
    </source>
</evidence>
<dbReference type="Proteomes" id="UP000194450">
    <property type="component" value="Unassembled WGS sequence"/>
</dbReference>
<dbReference type="Pfam" id="PF01292">
    <property type="entry name" value="Ni_hydr_CYTB"/>
    <property type="match status" value="1"/>
</dbReference>
<organism evidence="8 9">
    <name type="scientific">Pseudidiomarina planktonica</name>
    <dbReference type="NCBI Taxonomy" id="1323738"/>
    <lineage>
        <taxon>Bacteria</taxon>
        <taxon>Pseudomonadati</taxon>
        <taxon>Pseudomonadota</taxon>
        <taxon>Gammaproteobacteria</taxon>
        <taxon>Alteromonadales</taxon>
        <taxon>Idiomarinaceae</taxon>
        <taxon>Pseudidiomarina</taxon>
    </lineage>
</organism>
<evidence type="ECO:0000256" key="3">
    <source>
        <dbReference type="ARBA" id="ARBA00022692"/>
    </source>
</evidence>
<feature type="transmembrane region" description="Helical" evidence="6">
    <location>
        <begin position="38"/>
        <end position="59"/>
    </location>
</feature>
<dbReference type="InterPro" id="IPR051542">
    <property type="entry name" value="Hydrogenase_cytochrome"/>
</dbReference>
<dbReference type="InterPro" id="IPR016174">
    <property type="entry name" value="Di-haem_cyt_TM"/>
</dbReference>
<evidence type="ECO:0000256" key="1">
    <source>
        <dbReference type="ARBA" id="ARBA00004651"/>
    </source>
</evidence>
<dbReference type="GO" id="GO:0009055">
    <property type="term" value="F:electron transfer activity"/>
    <property type="evidence" value="ECO:0007669"/>
    <property type="project" value="InterPro"/>
</dbReference>
<dbReference type="EMBL" id="FXWH01000001">
    <property type="protein sequence ID" value="SMQ58963.1"/>
    <property type="molecule type" value="Genomic_DNA"/>
</dbReference>
<keyword evidence="9" id="KW-1185">Reference proteome</keyword>
<keyword evidence="4 6" id="KW-1133">Transmembrane helix</keyword>
<dbReference type="SUPFAM" id="SSF81342">
    <property type="entry name" value="Transmembrane di-heme cytochromes"/>
    <property type="match status" value="1"/>
</dbReference>
<evidence type="ECO:0000256" key="4">
    <source>
        <dbReference type="ARBA" id="ARBA00022989"/>
    </source>
</evidence>
<comment type="subcellular location">
    <subcellularLocation>
        <location evidence="1">Cell membrane</location>
        <topology evidence="1">Multi-pass membrane protein</topology>
    </subcellularLocation>
</comment>
<evidence type="ECO:0000256" key="6">
    <source>
        <dbReference type="SAM" id="Phobius"/>
    </source>
</evidence>
<feature type="transmembrane region" description="Helical" evidence="6">
    <location>
        <begin position="100"/>
        <end position="119"/>
    </location>
</feature>
<feature type="transmembrane region" description="Helical" evidence="6">
    <location>
        <begin position="139"/>
        <end position="159"/>
    </location>
</feature>
<dbReference type="PANTHER" id="PTHR30485:SF2">
    <property type="entry name" value="BLL0597 PROTEIN"/>
    <property type="match status" value="1"/>
</dbReference>
<dbReference type="PANTHER" id="PTHR30485">
    <property type="entry name" value="NI/FE-HYDROGENASE 1 B-TYPE CYTOCHROME SUBUNIT"/>
    <property type="match status" value="1"/>
</dbReference>
<proteinExistence type="predicted"/>
<evidence type="ECO:0000256" key="2">
    <source>
        <dbReference type="ARBA" id="ARBA00022475"/>
    </source>
</evidence>
<dbReference type="GO" id="GO:0005886">
    <property type="term" value="C:plasma membrane"/>
    <property type="evidence" value="ECO:0007669"/>
    <property type="project" value="UniProtKB-SubCell"/>
</dbReference>
<dbReference type="Gene3D" id="1.20.950.20">
    <property type="entry name" value="Transmembrane di-heme cytochromes, Chain C"/>
    <property type="match status" value="1"/>
</dbReference>
<dbReference type="InterPro" id="IPR011577">
    <property type="entry name" value="Cyt_b561_bac/Ni-Hgenase"/>
</dbReference>
<feature type="domain" description="Cytochrome b561 bacterial/Ni-hydrogenase" evidence="7">
    <location>
        <begin position="10"/>
        <end position="171"/>
    </location>
</feature>
<reference evidence="9" key="1">
    <citation type="submission" date="2017-04" db="EMBL/GenBank/DDBJ databases">
        <authorList>
            <person name="Varghese N."/>
            <person name="Submissions S."/>
        </authorList>
    </citation>
    <scope>NUCLEOTIDE SEQUENCE [LARGE SCALE GENOMIC DNA]</scope>
</reference>
<accession>A0A1Y6EFN1</accession>
<evidence type="ECO:0000256" key="5">
    <source>
        <dbReference type="ARBA" id="ARBA00023136"/>
    </source>
</evidence>
<protein>
    <submittedName>
        <fullName evidence="8">Cytochrome b</fullName>
    </submittedName>
</protein>
<feature type="transmembrane region" description="Helical" evidence="6">
    <location>
        <begin position="12"/>
        <end position="32"/>
    </location>
</feature>
<keyword evidence="5 6" id="KW-0472">Membrane</keyword>
<dbReference type="GO" id="GO:0020037">
    <property type="term" value="F:heme binding"/>
    <property type="evidence" value="ECO:0007669"/>
    <property type="project" value="TreeGrafter"/>
</dbReference>
<dbReference type="GO" id="GO:0022904">
    <property type="term" value="P:respiratory electron transport chain"/>
    <property type="evidence" value="ECO:0007669"/>
    <property type="project" value="InterPro"/>
</dbReference>
<dbReference type="RefSeq" id="WP_234996227.1">
    <property type="nucleotide sequence ID" value="NZ_FXWH01000001.1"/>
</dbReference>
<sequence length="178" mass="20128">MTRQRDIVIWDGFIRVYHWLLVVLFSLNYFVLEPGGTLHQIAGYSIAGLIIARFVWGFYGSHYARFANFKPSRSALRKHLAHLRQRGLPANSGHNPVGALMIYALMGLFVLQAGSGFLMEEVDYFFGSDEVEAVHAYTADAIFVLVLIHVVAVVLVAWIGRIQLLRPMLTGKRRLPKE</sequence>